<evidence type="ECO:0000256" key="1">
    <source>
        <dbReference type="ARBA" id="ARBA00004651"/>
    </source>
</evidence>
<evidence type="ECO:0000256" key="5">
    <source>
        <dbReference type="ARBA" id="ARBA00023136"/>
    </source>
</evidence>
<name>A0A427T7K1_9PSEU</name>
<reference evidence="9 10" key="1">
    <citation type="submission" date="2018-12" db="EMBL/GenBank/DDBJ databases">
        <title>Amycolatopsis eburnea sp. nov. actinomycete associate with arbuscular mycorrhiza fungal spore.</title>
        <authorList>
            <person name="Lumyong S."/>
            <person name="Chaiya L."/>
        </authorList>
    </citation>
    <scope>NUCLEOTIDE SEQUENCE [LARGE SCALE GENOMIC DNA]</scope>
    <source>
        <strain evidence="9 10">GLM-1</strain>
    </source>
</reference>
<evidence type="ECO:0000256" key="7">
    <source>
        <dbReference type="SAM" id="Phobius"/>
    </source>
</evidence>
<evidence type="ECO:0000256" key="2">
    <source>
        <dbReference type="ARBA" id="ARBA00022475"/>
    </source>
</evidence>
<organism evidence="9 10">
    <name type="scientific">Amycolatopsis eburnea</name>
    <dbReference type="NCBI Taxonomy" id="2267691"/>
    <lineage>
        <taxon>Bacteria</taxon>
        <taxon>Bacillati</taxon>
        <taxon>Actinomycetota</taxon>
        <taxon>Actinomycetes</taxon>
        <taxon>Pseudonocardiales</taxon>
        <taxon>Pseudonocardiaceae</taxon>
        <taxon>Amycolatopsis</taxon>
    </lineage>
</organism>
<evidence type="ECO:0000313" key="9">
    <source>
        <dbReference type="EMBL" id="RSD16321.1"/>
    </source>
</evidence>
<keyword evidence="4 7" id="KW-1133">Transmembrane helix</keyword>
<dbReference type="Proteomes" id="UP000267081">
    <property type="component" value="Unassembled WGS sequence"/>
</dbReference>
<gene>
    <name evidence="9" type="ORF">EIY87_21945</name>
</gene>
<feature type="transmembrane region" description="Helical" evidence="7">
    <location>
        <begin position="218"/>
        <end position="237"/>
    </location>
</feature>
<feature type="transmembrane region" description="Helical" evidence="7">
    <location>
        <begin position="6"/>
        <end position="26"/>
    </location>
</feature>
<comment type="caution">
    <text evidence="9">The sequence shown here is derived from an EMBL/GenBank/DDBJ whole genome shotgun (WGS) entry which is preliminary data.</text>
</comment>
<evidence type="ECO:0000256" key="3">
    <source>
        <dbReference type="ARBA" id="ARBA00022692"/>
    </source>
</evidence>
<dbReference type="InterPro" id="IPR018076">
    <property type="entry name" value="T2SS_GspF_dom"/>
</dbReference>
<keyword evidence="3 7" id="KW-0812">Transmembrane</keyword>
<dbReference type="InterPro" id="IPR042094">
    <property type="entry name" value="T2SS_GspF_sf"/>
</dbReference>
<keyword evidence="2" id="KW-1003">Cell membrane</keyword>
<dbReference type="RefSeq" id="WP_125311174.1">
    <property type="nucleotide sequence ID" value="NZ_RSEC01000048.1"/>
</dbReference>
<feature type="transmembrane region" description="Helical" evidence="7">
    <location>
        <begin position="249"/>
        <end position="269"/>
    </location>
</feature>
<comment type="subcellular location">
    <subcellularLocation>
        <location evidence="1">Cell membrane</location>
        <topology evidence="1">Multi-pass membrane protein</topology>
    </subcellularLocation>
</comment>
<evidence type="ECO:0000259" key="8">
    <source>
        <dbReference type="Pfam" id="PF00482"/>
    </source>
</evidence>
<dbReference type="AlphaFoldDB" id="A0A427T7K1"/>
<evidence type="ECO:0000256" key="4">
    <source>
        <dbReference type="ARBA" id="ARBA00022989"/>
    </source>
</evidence>
<dbReference type="GO" id="GO:0005886">
    <property type="term" value="C:plasma membrane"/>
    <property type="evidence" value="ECO:0007669"/>
    <property type="project" value="UniProtKB-SubCell"/>
</dbReference>
<dbReference type="PANTHER" id="PTHR35007:SF3">
    <property type="entry name" value="POSSIBLE CONSERVED ALANINE RICH MEMBRANE PROTEIN"/>
    <property type="match status" value="1"/>
</dbReference>
<evidence type="ECO:0000313" key="10">
    <source>
        <dbReference type="Proteomes" id="UP000267081"/>
    </source>
</evidence>
<feature type="region of interest" description="Disordered" evidence="6">
    <location>
        <begin position="282"/>
        <end position="303"/>
    </location>
</feature>
<feature type="domain" description="Type II secretion system protein GspF" evidence="8">
    <location>
        <begin position="109"/>
        <end position="234"/>
    </location>
</feature>
<protein>
    <submittedName>
        <fullName evidence="9">Pilus assembly protein TadB</fullName>
    </submittedName>
</protein>
<keyword evidence="10" id="KW-1185">Reference proteome</keyword>
<dbReference type="Pfam" id="PF00482">
    <property type="entry name" value="T2SSF"/>
    <property type="match status" value="1"/>
</dbReference>
<evidence type="ECO:0000256" key="6">
    <source>
        <dbReference type="SAM" id="MobiDB-lite"/>
    </source>
</evidence>
<proteinExistence type="predicted"/>
<dbReference type="Gene3D" id="1.20.81.30">
    <property type="entry name" value="Type II secretion system (T2SS), domain F"/>
    <property type="match status" value="1"/>
</dbReference>
<feature type="transmembrane region" description="Helical" evidence="7">
    <location>
        <begin position="71"/>
        <end position="89"/>
    </location>
</feature>
<dbReference type="EMBL" id="RSEC01000048">
    <property type="protein sequence ID" value="RSD16321.1"/>
    <property type="molecule type" value="Genomic_DNA"/>
</dbReference>
<accession>A0A427T7K1</accession>
<sequence length="303" mass="31409">MGEVTSTLIGCVTGLGTAAGVLLVIVGFERPQLPVHPRASRRAPWRAGRSSALRLGMALGLGLLAGAATGWLAGGALASAAAWFLPALVGPDRAHVRRVARIEAVASWTEMLRDTLSAAAGLEQAILATAPLAPVAVREDVSRLAARLRSGHRLAPALRRLAEDLADPTADLVIASLVLAAEHQARQLGDLLGSLAESARAQAAMRMRVETSRARTRTSVRVVVATTIAFAVGVVVLNRDYLTAYDSLLGQAVLLVIGGLFSSGFAWLTRIAAGRPAARVLSLDDPTEPEPAAAAASRGGEHA</sequence>
<keyword evidence="5 7" id="KW-0472">Membrane</keyword>
<dbReference type="PANTHER" id="PTHR35007">
    <property type="entry name" value="INTEGRAL MEMBRANE PROTEIN-RELATED"/>
    <property type="match status" value="1"/>
</dbReference>
<dbReference type="OrthoDB" id="5243396at2"/>